<dbReference type="SUPFAM" id="SSF48019">
    <property type="entry name" value="post-AAA+ oligomerization domain-like"/>
    <property type="match status" value="1"/>
</dbReference>
<evidence type="ECO:0000259" key="9">
    <source>
        <dbReference type="Pfam" id="PF06144"/>
    </source>
</evidence>
<dbReference type="AlphaFoldDB" id="A0A8A4TFU6"/>
<dbReference type="Pfam" id="PF21694">
    <property type="entry name" value="DNA_pol3_delta_C"/>
    <property type="match status" value="1"/>
</dbReference>
<accession>A0A8A4TFU6</accession>
<evidence type="ECO:0000256" key="7">
    <source>
        <dbReference type="ARBA" id="ARBA00034754"/>
    </source>
</evidence>
<dbReference type="InterPro" id="IPR027417">
    <property type="entry name" value="P-loop_NTPase"/>
</dbReference>
<dbReference type="EMBL" id="CP071793">
    <property type="protein sequence ID" value="QTD47578.1"/>
    <property type="molecule type" value="Genomic_DNA"/>
</dbReference>
<comment type="catalytic activity">
    <reaction evidence="8">
        <text>DNA(n) + a 2'-deoxyribonucleoside 5'-triphosphate = DNA(n+1) + diphosphate</text>
        <dbReference type="Rhea" id="RHEA:22508"/>
        <dbReference type="Rhea" id="RHEA-COMP:17339"/>
        <dbReference type="Rhea" id="RHEA-COMP:17340"/>
        <dbReference type="ChEBI" id="CHEBI:33019"/>
        <dbReference type="ChEBI" id="CHEBI:61560"/>
        <dbReference type="ChEBI" id="CHEBI:173112"/>
        <dbReference type="EC" id="2.7.7.7"/>
    </reaction>
</comment>
<name>A0A8A4TFU6_SULCO</name>
<dbReference type="Gene3D" id="1.10.8.60">
    <property type="match status" value="1"/>
</dbReference>
<dbReference type="GO" id="GO:0003677">
    <property type="term" value="F:DNA binding"/>
    <property type="evidence" value="ECO:0007669"/>
    <property type="project" value="InterPro"/>
</dbReference>
<evidence type="ECO:0000313" key="12">
    <source>
        <dbReference type="Proteomes" id="UP000663929"/>
    </source>
</evidence>
<evidence type="ECO:0000256" key="3">
    <source>
        <dbReference type="ARBA" id="ARBA00022679"/>
    </source>
</evidence>
<dbReference type="Gene3D" id="1.20.272.10">
    <property type="match status" value="1"/>
</dbReference>
<keyword evidence="5" id="KW-0235">DNA replication</keyword>
<dbReference type="NCBIfam" id="TIGR01128">
    <property type="entry name" value="holA"/>
    <property type="match status" value="1"/>
</dbReference>
<keyword evidence="4 11" id="KW-0548">Nucleotidyltransferase</keyword>
<protein>
    <recommendedName>
        <fullName evidence="2">DNA polymerase III subunit delta</fullName>
        <ecNumber evidence="1">2.7.7.7</ecNumber>
    </recommendedName>
</protein>
<feature type="domain" description="DNA polymerase III delta subunit-like C-terminal" evidence="10">
    <location>
        <begin position="214"/>
        <end position="329"/>
    </location>
</feature>
<dbReference type="InterPro" id="IPR005790">
    <property type="entry name" value="DNA_polIII_delta"/>
</dbReference>
<organism evidence="11 12">
    <name type="scientific">Sulfidibacter corallicola</name>
    <dbReference type="NCBI Taxonomy" id="2818388"/>
    <lineage>
        <taxon>Bacteria</taxon>
        <taxon>Pseudomonadati</taxon>
        <taxon>Acidobacteriota</taxon>
        <taxon>Holophagae</taxon>
        <taxon>Acanthopleuribacterales</taxon>
        <taxon>Acanthopleuribacteraceae</taxon>
        <taxon>Sulfidibacter</taxon>
    </lineage>
</organism>
<dbReference type="SUPFAM" id="SSF52540">
    <property type="entry name" value="P-loop containing nucleoside triphosphate hydrolases"/>
    <property type="match status" value="1"/>
</dbReference>
<comment type="similarity">
    <text evidence="7">Belongs to the DNA polymerase HolA subunit family.</text>
</comment>
<dbReference type="GO" id="GO:0003887">
    <property type="term" value="F:DNA-directed DNA polymerase activity"/>
    <property type="evidence" value="ECO:0007669"/>
    <property type="project" value="UniProtKB-KW"/>
</dbReference>
<reference evidence="11" key="1">
    <citation type="submission" date="2021-03" db="EMBL/GenBank/DDBJ databases">
        <title>Acanthopleuribacteraceae sp. M133.</title>
        <authorList>
            <person name="Wang G."/>
        </authorList>
    </citation>
    <scope>NUCLEOTIDE SEQUENCE</scope>
    <source>
        <strain evidence="11">M133</strain>
    </source>
</reference>
<dbReference type="KEGG" id="scor:J3U87_18455"/>
<gene>
    <name evidence="11" type="primary">holA</name>
    <name evidence="11" type="ORF">J3U87_18455</name>
</gene>
<keyword evidence="3 11" id="KW-0808">Transferase</keyword>
<dbReference type="InterPro" id="IPR048466">
    <property type="entry name" value="DNA_pol3_delta-like_C"/>
</dbReference>
<dbReference type="RefSeq" id="WP_237377247.1">
    <property type="nucleotide sequence ID" value="NZ_CP071793.1"/>
</dbReference>
<dbReference type="PANTHER" id="PTHR34388:SF1">
    <property type="entry name" value="DNA POLYMERASE III SUBUNIT DELTA"/>
    <property type="match status" value="1"/>
</dbReference>
<evidence type="ECO:0000256" key="4">
    <source>
        <dbReference type="ARBA" id="ARBA00022695"/>
    </source>
</evidence>
<evidence type="ECO:0000256" key="8">
    <source>
        <dbReference type="ARBA" id="ARBA00049244"/>
    </source>
</evidence>
<keyword evidence="12" id="KW-1185">Reference proteome</keyword>
<proteinExistence type="inferred from homology"/>
<dbReference type="PANTHER" id="PTHR34388">
    <property type="entry name" value="DNA POLYMERASE III SUBUNIT DELTA"/>
    <property type="match status" value="1"/>
</dbReference>
<evidence type="ECO:0000256" key="1">
    <source>
        <dbReference type="ARBA" id="ARBA00012417"/>
    </source>
</evidence>
<dbReference type="Proteomes" id="UP000663929">
    <property type="component" value="Chromosome"/>
</dbReference>
<keyword evidence="6" id="KW-0239">DNA-directed DNA polymerase</keyword>
<dbReference type="InterPro" id="IPR010372">
    <property type="entry name" value="DNA_pol3_delta_N"/>
</dbReference>
<dbReference type="EC" id="2.7.7.7" evidence="1"/>
<evidence type="ECO:0000256" key="6">
    <source>
        <dbReference type="ARBA" id="ARBA00022932"/>
    </source>
</evidence>
<dbReference type="Gene3D" id="3.40.50.300">
    <property type="entry name" value="P-loop containing nucleotide triphosphate hydrolases"/>
    <property type="match status" value="1"/>
</dbReference>
<dbReference type="InterPro" id="IPR008921">
    <property type="entry name" value="DNA_pol3_clamp-load_cplx_C"/>
</dbReference>
<dbReference type="Pfam" id="PF06144">
    <property type="entry name" value="DNA_pol3_delta"/>
    <property type="match status" value="1"/>
</dbReference>
<dbReference type="GO" id="GO:0006261">
    <property type="term" value="P:DNA-templated DNA replication"/>
    <property type="evidence" value="ECO:0007669"/>
    <property type="project" value="TreeGrafter"/>
</dbReference>
<evidence type="ECO:0000259" key="10">
    <source>
        <dbReference type="Pfam" id="PF21694"/>
    </source>
</evidence>
<sequence length="343" mass="38706">MSNAYETGARELRDGRIAPVYLLIGDETWSKERFLELLKKTLVDPSMADFNFEQFHANELTGVDAVDKAGMLPMMSDRRLLIVENCDAWKKKDLDVVTKYLGAPCDTTTLVMSFTKADRRKKFFSAKQSGVRLLDFPRPRQWELPEFIRGVATGMRLRLTPDAVELVAELAGDDISKVHRELDKLSIFKLGSNQIEAEDVEALMGRTRMVTRWELNEMLGKRDLPQALIKAHDIIDSGSDAISLLSAINMFLRQLFLVKIAMTKGVRDKGKMAQLIGVPPKIAGDLMGRQRAYSSCELRRAFDLMRQADSKLKGSGIDRRLIVDHLLCEIMMRSELSPPASGR</sequence>
<feature type="domain" description="DNA polymerase III delta N-terminal" evidence="9">
    <location>
        <begin position="21"/>
        <end position="125"/>
    </location>
</feature>
<dbReference type="GO" id="GO:0009360">
    <property type="term" value="C:DNA polymerase III complex"/>
    <property type="evidence" value="ECO:0007669"/>
    <property type="project" value="InterPro"/>
</dbReference>
<evidence type="ECO:0000256" key="5">
    <source>
        <dbReference type="ARBA" id="ARBA00022705"/>
    </source>
</evidence>
<evidence type="ECO:0000256" key="2">
    <source>
        <dbReference type="ARBA" id="ARBA00017703"/>
    </source>
</evidence>
<evidence type="ECO:0000313" key="11">
    <source>
        <dbReference type="EMBL" id="QTD47578.1"/>
    </source>
</evidence>